<dbReference type="SUPFAM" id="SSF53850">
    <property type="entry name" value="Periplasmic binding protein-like II"/>
    <property type="match status" value="1"/>
</dbReference>
<dbReference type="PROSITE" id="PS50931">
    <property type="entry name" value="HTH_LYSR"/>
    <property type="match status" value="1"/>
</dbReference>
<keyword evidence="2" id="KW-0805">Transcription regulation</keyword>
<gene>
    <name evidence="6" type="ORF">BTO30_13235</name>
</gene>
<evidence type="ECO:0000313" key="6">
    <source>
        <dbReference type="EMBL" id="OLN21731.1"/>
    </source>
</evidence>
<protein>
    <submittedName>
        <fullName evidence="6">LysR family transcriptional regulator</fullName>
    </submittedName>
</protein>
<dbReference type="GO" id="GO:0000976">
    <property type="term" value="F:transcription cis-regulatory region binding"/>
    <property type="evidence" value="ECO:0007669"/>
    <property type="project" value="TreeGrafter"/>
</dbReference>
<dbReference type="EMBL" id="MSDU01000033">
    <property type="protein sequence ID" value="OLN21731.1"/>
    <property type="molecule type" value="Genomic_DNA"/>
</dbReference>
<evidence type="ECO:0000256" key="3">
    <source>
        <dbReference type="ARBA" id="ARBA00023125"/>
    </source>
</evidence>
<organism evidence="6 7">
    <name type="scientific">Domibacillus antri</name>
    <dbReference type="NCBI Taxonomy" id="1714264"/>
    <lineage>
        <taxon>Bacteria</taxon>
        <taxon>Bacillati</taxon>
        <taxon>Bacillota</taxon>
        <taxon>Bacilli</taxon>
        <taxon>Bacillales</taxon>
        <taxon>Bacillaceae</taxon>
        <taxon>Domibacillus</taxon>
    </lineage>
</organism>
<reference evidence="6 7" key="1">
    <citation type="submission" date="2016-12" db="EMBL/GenBank/DDBJ databases">
        <title>Domibacillus antri genome sequencing.</title>
        <authorList>
            <person name="Verma A."/>
            <person name="Krishnamurthi S."/>
        </authorList>
    </citation>
    <scope>NUCLEOTIDE SEQUENCE [LARGE SCALE GENOMIC DNA]</scope>
    <source>
        <strain evidence="6 7">XD80</strain>
    </source>
</reference>
<evidence type="ECO:0000256" key="1">
    <source>
        <dbReference type="ARBA" id="ARBA00009437"/>
    </source>
</evidence>
<dbReference type="Pfam" id="PF03466">
    <property type="entry name" value="LysR_substrate"/>
    <property type="match status" value="1"/>
</dbReference>
<feature type="domain" description="HTH lysR-type" evidence="5">
    <location>
        <begin position="1"/>
        <end position="58"/>
    </location>
</feature>
<dbReference type="RefSeq" id="WP_075399202.1">
    <property type="nucleotide sequence ID" value="NZ_MSDU01000033.1"/>
</dbReference>
<dbReference type="PANTHER" id="PTHR30126">
    <property type="entry name" value="HTH-TYPE TRANSCRIPTIONAL REGULATOR"/>
    <property type="match status" value="1"/>
</dbReference>
<dbReference type="CDD" id="cd05466">
    <property type="entry name" value="PBP2_LTTR_substrate"/>
    <property type="match status" value="1"/>
</dbReference>
<dbReference type="Pfam" id="PF00126">
    <property type="entry name" value="HTH_1"/>
    <property type="match status" value="1"/>
</dbReference>
<evidence type="ECO:0000259" key="5">
    <source>
        <dbReference type="PROSITE" id="PS50931"/>
    </source>
</evidence>
<dbReference type="InterPro" id="IPR036390">
    <property type="entry name" value="WH_DNA-bd_sf"/>
</dbReference>
<keyword evidence="7" id="KW-1185">Reference proteome</keyword>
<dbReference type="InterPro" id="IPR000847">
    <property type="entry name" value="LysR_HTH_N"/>
</dbReference>
<dbReference type="STRING" id="1714264.BTO30_13235"/>
<dbReference type="InterPro" id="IPR005119">
    <property type="entry name" value="LysR_subst-bd"/>
</dbReference>
<dbReference type="Gene3D" id="1.10.10.10">
    <property type="entry name" value="Winged helix-like DNA-binding domain superfamily/Winged helix DNA-binding domain"/>
    <property type="match status" value="1"/>
</dbReference>
<accession>A0A1Q8Q373</accession>
<dbReference type="Gene3D" id="3.40.190.290">
    <property type="match status" value="1"/>
</dbReference>
<name>A0A1Q8Q373_9BACI</name>
<dbReference type="FunFam" id="1.10.10.10:FF:000001">
    <property type="entry name" value="LysR family transcriptional regulator"/>
    <property type="match status" value="1"/>
</dbReference>
<dbReference type="Proteomes" id="UP000185568">
    <property type="component" value="Unassembled WGS sequence"/>
</dbReference>
<dbReference type="SUPFAM" id="SSF46785">
    <property type="entry name" value="Winged helix' DNA-binding domain"/>
    <property type="match status" value="1"/>
</dbReference>
<evidence type="ECO:0000256" key="4">
    <source>
        <dbReference type="ARBA" id="ARBA00023163"/>
    </source>
</evidence>
<dbReference type="OrthoDB" id="9803735at2"/>
<comment type="caution">
    <text evidence="6">The sequence shown here is derived from an EMBL/GenBank/DDBJ whole genome shotgun (WGS) entry which is preliminary data.</text>
</comment>
<keyword evidence="3" id="KW-0238">DNA-binding</keyword>
<comment type="similarity">
    <text evidence="1">Belongs to the LysR transcriptional regulatory family.</text>
</comment>
<dbReference type="AlphaFoldDB" id="A0A1Q8Q373"/>
<dbReference type="PANTHER" id="PTHR30126:SF64">
    <property type="entry name" value="HTH-TYPE TRANSCRIPTIONAL REGULATOR CITR"/>
    <property type="match status" value="1"/>
</dbReference>
<keyword evidence="4" id="KW-0804">Transcription</keyword>
<dbReference type="PRINTS" id="PR00039">
    <property type="entry name" value="HTHLYSR"/>
</dbReference>
<dbReference type="InterPro" id="IPR036388">
    <property type="entry name" value="WH-like_DNA-bd_sf"/>
</dbReference>
<evidence type="ECO:0000256" key="2">
    <source>
        <dbReference type="ARBA" id="ARBA00023015"/>
    </source>
</evidence>
<evidence type="ECO:0000313" key="7">
    <source>
        <dbReference type="Proteomes" id="UP000185568"/>
    </source>
</evidence>
<proteinExistence type="inferred from homology"/>
<sequence>MDMKWLQTFIVAAELENFRRASEELYITQPAVTKHIHRLEDYLNILLFERNGKSVKLTAAGHKFLPLAKEMTYTFNKNMNEFDSWKQGYNKKLTIVCAPQIASSYLPDLLKDFIKEYPNIEVDIDISKSYEIGKKVSAGTVDLGLARMPSPYTNTTSHIVQKEPVVLAGPIIDGADESYLLAHYRVLTHNHPGYWDALLKDLKQFNPHIQTMAVSQIEVTKRFIEAGLGISYLPLSMVQEELMVKKISIYPSASSETQTSLTYLIEKVETEEGRLFKQFVMNL</sequence>
<dbReference type="GO" id="GO:0003700">
    <property type="term" value="F:DNA-binding transcription factor activity"/>
    <property type="evidence" value="ECO:0007669"/>
    <property type="project" value="InterPro"/>
</dbReference>